<protein>
    <submittedName>
        <fullName evidence="3">Uncharacterized protein LOC108846274</fullName>
    </submittedName>
</protein>
<evidence type="ECO:0000313" key="3">
    <source>
        <dbReference type="RefSeq" id="XP_018475002.1"/>
    </source>
</evidence>
<feature type="region of interest" description="Disordered" evidence="1">
    <location>
        <begin position="1"/>
        <end position="66"/>
    </location>
</feature>
<proteinExistence type="predicted"/>
<reference evidence="2" key="1">
    <citation type="journal article" date="2019" name="Database">
        <title>The radish genome database (RadishGD): an integrated information resource for radish genomics.</title>
        <authorList>
            <person name="Yu H.J."/>
            <person name="Baek S."/>
            <person name="Lee Y.J."/>
            <person name="Cho A."/>
            <person name="Mun J.H."/>
        </authorList>
    </citation>
    <scope>NUCLEOTIDE SEQUENCE [LARGE SCALE GENOMIC DNA]</scope>
    <source>
        <strain evidence="2">cv. WK10039</strain>
    </source>
</reference>
<evidence type="ECO:0000313" key="2">
    <source>
        <dbReference type="Proteomes" id="UP000504610"/>
    </source>
</evidence>
<dbReference type="RefSeq" id="XP_018475002.1">
    <property type="nucleotide sequence ID" value="XM_018619500.1"/>
</dbReference>
<feature type="compositionally biased region" description="Acidic residues" evidence="1">
    <location>
        <begin position="11"/>
        <end position="26"/>
    </location>
</feature>
<accession>A0A6J0MRD2</accession>
<evidence type="ECO:0000256" key="1">
    <source>
        <dbReference type="SAM" id="MobiDB-lite"/>
    </source>
</evidence>
<name>A0A6J0MRD2_RAPSA</name>
<keyword evidence="2" id="KW-1185">Reference proteome</keyword>
<gene>
    <name evidence="3" type="primary">LOC108846274</name>
</gene>
<dbReference type="KEGG" id="rsz:108846274"/>
<dbReference type="GeneID" id="108846274"/>
<sequence>MASVDNVDGAETFDEEAEEKDEDEIDPLFREFVDEPSIRHDQIPESDDEEEKGCKKKPPEVTHIRRGDGRTCRNIQQYMYDRDKIGFKCMGSNEGGTCELKIYASLLPSDNVWKVRVFVENHSCVPNGQFPMLRIPQIARLFIDKIREKNRIITCQ</sequence>
<reference evidence="3" key="2">
    <citation type="submission" date="2025-08" db="UniProtKB">
        <authorList>
            <consortium name="RefSeq"/>
        </authorList>
    </citation>
    <scope>IDENTIFICATION</scope>
    <source>
        <tissue evidence="3">Leaf</tissue>
    </source>
</reference>
<feature type="compositionally biased region" description="Basic and acidic residues" evidence="1">
    <location>
        <begin position="57"/>
        <end position="66"/>
    </location>
</feature>
<feature type="compositionally biased region" description="Basic and acidic residues" evidence="1">
    <location>
        <begin position="27"/>
        <end position="43"/>
    </location>
</feature>
<dbReference type="Proteomes" id="UP000504610">
    <property type="component" value="Chromosome 1"/>
</dbReference>
<organism evidence="2 3">
    <name type="scientific">Raphanus sativus</name>
    <name type="common">Radish</name>
    <name type="synonym">Raphanus raphanistrum var. sativus</name>
    <dbReference type="NCBI Taxonomy" id="3726"/>
    <lineage>
        <taxon>Eukaryota</taxon>
        <taxon>Viridiplantae</taxon>
        <taxon>Streptophyta</taxon>
        <taxon>Embryophyta</taxon>
        <taxon>Tracheophyta</taxon>
        <taxon>Spermatophyta</taxon>
        <taxon>Magnoliopsida</taxon>
        <taxon>eudicotyledons</taxon>
        <taxon>Gunneridae</taxon>
        <taxon>Pentapetalae</taxon>
        <taxon>rosids</taxon>
        <taxon>malvids</taxon>
        <taxon>Brassicales</taxon>
        <taxon>Brassicaceae</taxon>
        <taxon>Brassiceae</taxon>
        <taxon>Raphanus</taxon>
    </lineage>
</organism>
<dbReference type="AlphaFoldDB" id="A0A6J0MRD2"/>